<evidence type="ECO:0000313" key="7">
    <source>
        <dbReference type="WormBase" id="SRAE_1000106300"/>
    </source>
</evidence>
<dbReference type="AlphaFoldDB" id="A0A090L5N8"/>
<dbReference type="GeneID" id="36375159"/>
<gene>
    <name evidence="4 6 7" type="ORF">SRAE_1000106300</name>
</gene>
<keyword evidence="3" id="KW-0732">Signal</keyword>
<dbReference type="WBParaSite" id="SRAE_1000106300.1">
    <property type="protein sequence ID" value="SRAE_1000106300.1"/>
    <property type="gene ID" value="WBGene00257664"/>
</dbReference>
<protein>
    <submittedName>
        <fullName evidence="6">Ig-like domain-containing protein</fullName>
    </submittedName>
</protein>
<feature type="compositionally biased region" description="Basic residues" evidence="1">
    <location>
        <begin position="715"/>
        <end position="724"/>
    </location>
</feature>
<keyword evidence="2" id="KW-0812">Transmembrane</keyword>
<evidence type="ECO:0000313" key="6">
    <source>
        <dbReference type="WBParaSite" id="SRAE_1000106300.1"/>
    </source>
</evidence>
<evidence type="ECO:0000256" key="2">
    <source>
        <dbReference type="SAM" id="Phobius"/>
    </source>
</evidence>
<dbReference type="EMBL" id="LN609528">
    <property type="protein sequence ID" value="CEF62794.1"/>
    <property type="molecule type" value="Genomic_DNA"/>
</dbReference>
<reference evidence="4 5" key="1">
    <citation type="submission" date="2014-09" db="EMBL/GenBank/DDBJ databases">
        <authorList>
            <person name="Martin A.A."/>
        </authorList>
    </citation>
    <scope>NUCLEOTIDE SEQUENCE</scope>
    <source>
        <strain evidence="5">ED321</strain>
        <strain evidence="4">ED321 Heterogonic</strain>
    </source>
</reference>
<keyword evidence="2" id="KW-1133">Transmembrane helix</keyword>
<feature type="chain" id="PRO_5015030522" evidence="3">
    <location>
        <begin position="26"/>
        <end position="747"/>
    </location>
</feature>
<dbReference type="Proteomes" id="UP000035682">
    <property type="component" value="Unplaced"/>
</dbReference>
<feature type="region of interest" description="Disordered" evidence="1">
    <location>
        <begin position="686"/>
        <end position="747"/>
    </location>
</feature>
<keyword evidence="2" id="KW-0472">Membrane</keyword>
<accession>A0A090L5N8</accession>
<feature type="transmembrane region" description="Helical" evidence="2">
    <location>
        <begin position="651"/>
        <end position="675"/>
    </location>
</feature>
<sequence length="747" mass="85588">MIPYLWKIFKISFTILFLFLSTINGNDRTKNADGISFVVKGLAKPSGSSSPSQITSSVGDYKEFIENIKFHKTTLFKMRKIRIKMDTFVDQQGVKVEFKNFEDNYLSIARKSKSGQYELVSEKAGDLKIICSVTRCEPGIVLLSKARLTNLEGVTTVDVEGAFYLEFYNNIPYIARKINTKRNKPFMYICPGPAWIHGSTDFNYEIHEDSQYWFEINNGISNMNERYPPNNAWENIMRSYGSIFPVPVVGGITSPKRMICGTIKRFTDNSPILEWAYEINYINISPDQIALQETINKQNSILKDDINKDLFCNGDNSAVSYVKVGYLPNSQTKDLLGKYVYEPSKSLRYLFHDYHVIFYKYNVLKRELEMKDEYHYDGNSVEPACIKHLLLNYTDIVATMEVNPSKSNKEYKKVQIDGKSTSIFEITHSSFDKTLSKIDIQCKVESNPIGLSLDEENKRKFNSYFKPYFSLGYKKIDKTGYSINSTEKMIPNGVLHFNKSDFNIYGMYQCTAKNIEQNIRYLKNEPEIFLILPKNDMTFNVEVEVSKNGSMNKECYFELGIFANLSSITMQHNEAKVTAKVNELKNNGYFEVINGKKKYVQLKGDLKKGDTLLCTYKTRYNTTLHTKVAFHHEDDFINSEAASTKTKKNTLIFVAVSIVLFLLIIGITIGAFVLLRKRRRRKRLRNTGSLGSLSTTGKRSRSSFSKSKSSNSKSRTSRYSKSKTSKSLSKSQRSKISSKLVNLNTQN</sequence>
<feature type="signal peptide" evidence="3">
    <location>
        <begin position="1"/>
        <end position="25"/>
    </location>
</feature>
<evidence type="ECO:0000256" key="3">
    <source>
        <dbReference type="SAM" id="SignalP"/>
    </source>
</evidence>
<proteinExistence type="predicted"/>
<reference evidence="6" key="2">
    <citation type="submission" date="2020-12" db="UniProtKB">
        <authorList>
            <consortium name="WormBaseParasite"/>
        </authorList>
    </citation>
    <scope>IDENTIFICATION</scope>
</reference>
<evidence type="ECO:0000313" key="5">
    <source>
        <dbReference type="Proteomes" id="UP000035682"/>
    </source>
</evidence>
<keyword evidence="5" id="KW-1185">Reference proteome</keyword>
<dbReference type="WormBase" id="SRAE_1000106300">
    <property type="protein sequence ID" value="SRP00288"/>
    <property type="gene ID" value="WBGene00257664"/>
</dbReference>
<organism evidence="4">
    <name type="scientific">Strongyloides ratti</name>
    <name type="common">Parasitic roundworm</name>
    <dbReference type="NCBI Taxonomy" id="34506"/>
    <lineage>
        <taxon>Eukaryota</taxon>
        <taxon>Metazoa</taxon>
        <taxon>Ecdysozoa</taxon>
        <taxon>Nematoda</taxon>
        <taxon>Chromadorea</taxon>
        <taxon>Rhabditida</taxon>
        <taxon>Tylenchina</taxon>
        <taxon>Panagrolaimomorpha</taxon>
        <taxon>Strongyloidoidea</taxon>
        <taxon>Strongyloididae</taxon>
        <taxon>Strongyloides</taxon>
    </lineage>
</organism>
<name>A0A090L5N8_STRRB</name>
<feature type="compositionally biased region" description="Low complexity" evidence="1">
    <location>
        <begin position="725"/>
        <end position="739"/>
    </location>
</feature>
<dbReference type="CTD" id="36375159"/>
<evidence type="ECO:0000313" key="4">
    <source>
        <dbReference type="EMBL" id="CEF62794.1"/>
    </source>
</evidence>
<feature type="compositionally biased region" description="Low complexity" evidence="1">
    <location>
        <begin position="694"/>
        <end position="714"/>
    </location>
</feature>
<evidence type="ECO:0000256" key="1">
    <source>
        <dbReference type="SAM" id="MobiDB-lite"/>
    </source>
</evidence>
<dbReference type="RefSeq" id="XP_024501996.1">
    <property type="nucleotide sequence ID" value="XM_024647971.1"/>
</dbReference>